<evidence type="ECO:0000259" key="1">
    <source>
        <dbReference type="Pfam" id="PF14230"/>
    </source>
</evidence>
<reference evidence="2 3" key="2">
    <citation type="journal article" date="2011" name="Stand. Genomic Sci.">
        <title>Complete genome sequence of Tsukamurella paurometabola type strain (no. 33).</title>
        <authorList>
            <person name="Munk A.C."/>
            <person name="Lapidus A."/>
            <person name="Lucas S."/>
            <person name="Nolan M."/>
            <person name="Tice H."/>
            <person name="Cheng J.F."/>
            <person name="Del Rio T.G."/>
            <person name="Goodwin L."/>
            <person name="Pitluck S."/>
            <person name="Liolios K."/>
            <person name="Huntemann M."/>
            <person name="Ivanova N."/>
            <person name="Mavromatis K."/>
            <person name="Mikhailova N."/>
            <person name="Pati A."/>
            <person name="Chen A."/>
            <person name="Palaniappan K."/>
            <person name="Tapia R."/>
            <person name="Han C."/>
            <person name="Land M."/>
            <person name="Hauser L."/>
            <person name="Chang Y.J."/>
            <person name="Jeffries C.D."/>
            <person name="Brettin T."/>
            <person name="Yasawong M."/>
            <person name="Brambilla E.M."/>
            <person name="Rohde M."/>
            <person name="Sikorski J."/>
            <person name="Goker M."/>
            <person name="Detter J.C."/>
            <person name="Woyke T."/>
            <person name="Bristow J."/>
            <person name="Eisen J.A."/>
            <person name="Markowitz V."/>
            <person name="Hugenholtz P."/>
            <person name="Kyrpides N.C."/>
            <person name="Klenk H.P."/>
        </authorList>
    </citation>
    <scope>NUCLEOTIDE SEQUENCE [LARGE SCALE GENOMIC DNA]</scope>
    <source>
        <strain evidence="3">ATCC 8368 / DSM 20162 / CCUG 35730 / CIP 100753 / JCM 10117 / KCTC 9821 / NBRC 16120 / NCIMB 702349 / NCTC 13040</strain>
    </source>
</reference>
<dbReference type="Proteomes" id="UP000001213">
    <property type="component" value="Chromosome"/>
</dbReference>
<accession>D5UNW2</accession>
<evidence type="ECO:0000313" key="3">
    <source>
        <dbReference type="Proteomes" id="UP000001213"/>
    </source>
</evidence>
<dbReference type="eggNOG" id="ENOG5030M9P">
    <property type="taxonomic scope" value="Bacteria"/>
</dbReference>
<dbReference type="Pfam" id="PF14230">
    <property type="entry name" value="DUF4333"/>
    <property type="match status" value="1"/>
</dbReference>
<dbReference type="EMBL" id="CP001966">
    <property type="protein sequence ID" value="ADG78680.1"/>
    <property type="molecule type" value="Genomic_DNA"/>
</dbReference>
<reference evidence="3" key="1">
    <citation type="submission" date="2010-03" db="EMBL/GenBank/DDBJ databases">
        <title>The complete chromosome of Tsukamurella paurometabola DSM 20162.</title>
        <authorList>
            <consortium name="US DOE Joint Genome Institute (JGI-PGF)"/>
            <person name="Lucas S."/>
            <person name="Copeland A."/>
            <person name="Lapidus A."/>
            <person name="Glavina del Rio T."/>
            <person name="Dalin E."/>
            <person name="Tice H."/>
            <person name="Bruce D."/>
            <person name="Goodwin L."/>
            <person name="Pitluck S."/>
            <person name="Kyrpides N."/>
            <person name="Mavromatis K."/>
            <person name="Ivanova N."/>
            <person name="Mikhailova N."/>
            <person name="Munk A.C."/>
            <person name="Brettin T."/>
            <person name="Detter J.C."/>
            <person name="Tapia R."/>
            <person name="Han C."/>
            <person name="Larimer F."/>
            <person name="Land M."/>
            <person name="Hauser L."/>
            <person name="Markowitz V."/>
            <person name="Cheng J.-F."/>
            <person name="Hugenholtz P."/>
            <person name="Woyke T."/>
            <person name="Wu D."/>
            <person name="Jando M."/>
            <person name="Brambilla E."/>
            <person name="Klenk H.-P."/>
            <person name="Eisen J.A."/>
        </authorList>
    </citation>
    <scope>NUCLEOTIDE SEQUENCE [LARGE SCALE GENOMIC DNA]</scope>
    <source>
        <strain evidence="3">ATCC 8368 / DSM 20162 / CCUG 35730 / CIP 100753 / JCM 10117 / KCTC 9821 / NBRC 16120 / NCIMB 702349 / NCTC 13040</strain>
    </source>
</reference>
<dbReference type="AlphaFoldDB" id="D5UNW2"/>
<dbReference type="PROSITE" id="PS51257">
    <property type="entry name" value="PROKAR_LIPOPROTEIN"/>
    <property type="match status" value="1"/>
</dbReference>
<name>D5UNW2_TSUPD</name>
<protein>
    <recommendedName>
        <fullName evidence="1">DUF4333 domain-containing protein</fullName>
    </recommendedName>
</protein>
<organism evidence="2 3">
    <name type="scientific">Tsukamurella paurometabola (strain ATCC 8368 / DSM 20162 / CCUG 35730 / CIP 100753 / JCM 10117 / KCTC 9821 / NBRC 16120 / NCIMB 702349 / NCTC 13040)</name>
    <name type="common">Corynebacterium paurometabolum</name>
    <dbReference type="NCBI Taxonomy" id="521096"/>
    <lineage>
        <taxon>Bacteria</taxon>
        <taxon>Bacillati</taxon>
        <taxon>Actinomycetota</taxon>
        <taxon>Actinomycetes</taxon>
        <taxon>Mycobacteriales</taxon>
        <taxon>Tsukamurellaceae</taxon>
        <taxon>Tsukamurella</taxon>
    </lineage>
</organism>
<feature type="domain" description="DUF4333" evidence="1">
    <location>
        <begin position="16"/>
        <end position="90"/>
    </location>
</feature>
<sequence length="171" mass="18324">MRLAKLVLVPAVAAPAVVGCSLFGPSIDFDALTKRIAQELSAEYVKFGVKVDAVDCDESQRRPKPGSRFTCDARVREVSVPVEVTVKDDDMRVDFVTLQKLFDLGSAGPALAARVSEQVKAQVAVDCGTGLRALPPGSTFRCTARDQAGTAATLVYTVGPMRGEDRWVIKP</sequence>
<dbReference type="HOGENOM" id="CLU_1494701_0_0_11"/>
<proteinExistence type="predicted"/>
<gene>
    <name evidence="2" type="ordered locus">Tpau_2068</name>
</gene>
<dbReference type="KEGG" id="tpr:Tpau_2068"/>
<dbReference type="STRING" id="521096.Tpau_2068"/>
<dbReference type="RefSeq" id="WP_013126702.1">
    <property type="nucleotide sequence ID" value="NC_014158.1"/>
</dbReference>
<dbReference type="InterPro" id="IPR025637">
    <property type="entry name" value="DUF4333"/>
</dbReference>
<evidence type="ECO:0000313" key="2">
    <source>
        <dbReference type="EMBL" id="ADG78680.1"/>
    </source>
</evidence>
<keyword evidence="3" id="KW-1185">Reference proteome</keyword>